<name>A0A0D0C3Z5_9AGAR</name>
<evidence type="ECO:0000259" key="2">
    <source>
        <dbReference type="Pfam" id="PF20152"/>
    </source>
</evidence>
<gene>
    <name evidence="3" type="ORF">GYMLUDRAFT_251118</name>
</gene>
<dbReference type="InterPro" id="IPR045339">
    <property type="entry name" value="DUF6534"/>
</dbReference>
<dbReference type="Proteomes" id="UP000053593">
    <property type="component" value="Unassembled WGS sequence"/>
</dbReference>
<proteinExistence type="predicted"/>
<dbReference type="EMBL" id="KN834841">
    <property type="protein sequence ID" value="KIK52512.1"/>
    <property type="molecule type" value="Genomic_DNA"/>
</dbReference>
<reference evidence="3 4" key="1">
    <citation type="submission" date="2014-04" db="EMBL/GenBank/DDBJ databases">
        <title>Evolutionary Origins and Diversification of the Mycorrhizal Mutualists.</title>
        <authorList>
            <consortium name="DOE Joint Genome Institute"/>
            <consortium name="Mycorrhizal Genomics Consortium"/>
            <person name="Kohler A."/>
            <person name="Kuo A."/>
            <person name="Nagy L.G."/>
            <person name="Floudas D."/>
            <person name="Copeland A."/>
            <person name="Barry K.W."/>
            <person name="Cichocki N."/>
            <person name="Veneault-Fourrey C."/>
            <person name="LaButti K."/>
            <person name="Lindquist E.A."/>
            <person name="Lipzen A."/>
            <person name="Lundell T."/>
            <person name="Morin E."/>
            <person name="Murat C."/>
            <person name="Riley R."/>
            <person name="Ohm R."/>
            <person name="Sun H."/>
            <person name="Tunlid A."/>
            <person name="Henrissat B."/>
            <person name="Grigoriev I.V."/>
            <person name="Hibbett D.S."/>
            <person name="Martin F."/>
        </authorList>
    </citation>
    <scope>NUCLEOTIDE SEQUENCE [LARGE SCALE GENOMIC DNA]</scope>
    <source>
        <strain evidence="3 4">FD-317 M1</strain>
    </source>
</reference>
<dbReference type="HOGENOM" id="CLU_1652371_0_0_1"/>
<dbReference type="PANTHER" id="PTHR40465:SF1">
    <property type="entry name" value="DUF6534 DOMAIN-CONTAINING PROTEIN"/>
    <property type="match status" value="1"/>
</dbReference>
<feature type="transmembrane region" description="Helical" evidence="1">
    <location>
        <begin position="40"/>
        <end position="62"/>
    </location>
</feature>
<dbReference type="PANTHER" id="PTHR40465">
    <property type="entry name" value="CHROMOSOME 1, WHOLE GENOME SHOTGUN SEQUENCE"/>
    <property type="match status" value="1"/>
</dbReference>
<feature type="domain" description="DUF6534" evidence="2">
    <location>
        <begin position="7"/>
        <end position="95"/>
    </location>
</feature>
<evidence type="ECO:0000313" key="3">
    <source>
        <dbReference type="EMBL" id="KIK52512.1"/>
    </source>
</evidence>
<dbReference type="OrthoDB" id="3161836at2759"/>
<organism evidence="3 4">
    <name type="scientific">Collybiopsis luxurians FD-317 M1</name>
    <dbReference type="NCBI Taxonomy" id="944289"/>
    <lineage>
        <taxon>Eukaryota</taxon>
        <taxon>Fungi</taxon>
        <taxon>Dikarya</taxon>
        <taxon>Basidiomycota</taxon>
        <taxon>Agaricomycotina</taxon>
        <taxon>Agaricomycetes</taxon>
        <taxon>Agaricomycetidae</taxon>
        <taxon>Agaricales</taxon>
        <taxon>Marasmiineae</taxon>
        <taxon>Omphalotaceae</taxon>
        <taxon>Collybiopsis</taxon>
        <taxon>Collybiopsis luxurians</taxon>
    </lineage>
</organism>
<keyword evidence="1" id="KW-1133">Transmembrane helix</keyword>
<dbReference type="Pfam" id="PF20152">
    <property type="entry name" value="DUF6534"/>
    <property type="match status" value="1"/>
</dbReference>
<accession>A0A0D0C3Z5</accession>
<dbReference type="AlphaFoldDB" id="A0A0D0C3Z5"/>
<sequence length="163" mass="17833">MSLRACSAAVDTMISINMIYLLSGPNKPKFKSSQLMVKRILILAVNSTLITAVLATVTLILLAAQPKNLYYCIAEASTCSLYFSTLLANLNARDYIRGEPTPKTFSNIVEQTEISLSPISCQQGINRVRIIQESKASDMVVNIETSTSVRSDCEQDPLPTIKA</sequence>
<keyword evidence="1" id="KW-0812">Transmembrane</keyword>
<evidence type="ECO:0000313" key="4">
    <source>
        <dbReference type="Proteomes" id="UP000053593"/>
    </source>
</evidence>
<evidence type="ECO:0000256" key="1">
    <source>
        <dbReference type="SAM" id="Phobius"/>
    </source>
</evidence>
<keyword evidence="4" id="KW-1185">Reference proteome</keyword>
<keyword evidence="1" id="KW-0472">Membrane</keyword>
<protein>
    <recommendedName>
        <fullName evidence="2">DUF6534 domain-containing protein</fullName>
    </recommendedName>
</protein>